<evidence type="ECO:0008006" key="4">
    <source>
        <dbReference type="Google" id="ProtNLM"/>
    </source>
</evidence>
<protein>
    <recommendedName>
        <fullName evidence="4">Tc1-like transposase DDE domain-containing protein</fullName>
    </recommendedName>
</protein>
<sequence length="250" mass="28468">MLTACPVRQVPALRRRRHGALQSRKIASASWTHPRQPTSGSRWRDTTTSRARRRIGCVRRETRTRRREARASCVKCTDAMVEALEAYLDEECALTIVQLRDELMEVGVSTSTISAKLASKLMLKQIRKKPLTCNNDVNKVKRYTFAAKFISHQANGDYIVYYDESNFNLFCMRTQGRARDGLVLHQLQRGSITMDVNAEFAKSIYATVKASDTYREYFAGEKVVIVLDNAPAHNQVELRLEEVIAEHGDL</sequence>
<feature type="compositionally biased region" description="Polar residues" evidence="1">
    <location>
        <begin position="29"/>
        <end position="41"/>
    </location>
</feature>
<evidence type="ECO:0000313" key="2">
    <source>
        <dbReference type="EMBL" id="KAE9346165.1"/>
    </source>
</evidence>
<name>A0A6A4FZV3_9STRA</name>
<evidence type="ECO:0000313" key="3">
    <source>
        <dbReference type="Proteomes" id="UP000434957"/>
    </source>
</evidence>
<keyword evidence="3" id="KW-1185">Reference proteome</keyword>
<dbReference type="EMBL" id="QXFT01000360">
    <property type="protein sequence ID" value="KAE9346165.1"/>
    <property type="molecule type" value="Genomic_DNA"/>
</dbReference>
<organism evidence="2 3">
    <name type="scientific">Phytophthora rubi</name>
    <dbReference type="NCBI Taxonomy" id="129364"/>
    <lineage>
        <taxon>Eukaryota</taxon>
        <taxon>Sar</taxon>
        <taxon>Stramenopiles</taxon>
        <taxon>Oomycota</taxon>
        <taxon>Peronosporomycetes</taxon>
        <taxon>Peronosporales</taxon>
        <taxon>Peronosporaceae</taxon>
        <taxon>Phytophthora</taxon>
    </lineage>
</organism>
<evidence type="ECO:0000256" key="1">
    <source>
        <dbReference type="SAM" id="MobiDB-lite"/>
    </source>
</evidence>
<dbReference type="GO" id="GO:0003676">
    <property type="term" value="F:nucleic acid binding"/>
    <property type="evidence" value="ECO:0007669"/>
    <property type="project" value="InterPro"/>
</dbReference>
<dbReference type="Gene3D" id="3.30.420.10">
    <property type="entry name" value="Ribonuclease H-like superfamily/Ribonuclease H"/>
    <property type="match status" value="1"/>
</dbReference>
<dbReference type="InterPro" id="IPR036397">
    <property type="entry name" value="RNaseH_sf"/>
</dbReference>
<proteinExistence type="predicted"/>
<dbReference type="Proteomes" id="UP000434957">
    <property type="component" value="Unassembled WGS sequence"/>
</dbReference>
<feature type="region of interest" description="Disordered" evidence="1">
    <location>
        <begin position="16"/>
        <end position="48"/>
    </location>
</feature>
<reference evidence="2 3" key="1">
    <citation type="submission" date="2018-08" db="EMBL/GenBank/DDBJ databases">
        <title>Genomic investigation of the strawberry pathogen Phytophthora fragariae indicates pathogenicity is determined by transcriptional variation in three key races.</title>
        <authorList>
            <person name="Adams T.M."/>
            <person name="Armitage A.D."/>
            <person name="Sobczyk M.K."/>
            <person name="Bates H.J."/>
            <person name="Dunwell J.M."/>
            <person name="Nellist C.F."/>
            <person name="Harrison R.J."/>
        </authorList>
    </citation>
    <scope>NUCLEOTIDE SEQUENCE [LARGE SCALE GENOMIC DNA]</scope>
    <source>
        <strain evidence="2 3">SCRP333</strain>
    </source>
</reference>
<gene>
    <name evidence="2" type="ORF">PR003_g7571</name>
</gene>
<dbReference type="AlphaFoldDB" id="A0A6A4FZV3"/>
<comment type="caution">
    <text evidence="2">The sequence shown here is derived from an EMBL/GenBank/DDBJ whole genome shotgun (WGS) entry which is preliminary data.</text>
</comment>
<accession>A0A6A4FZV3</accession>